<evidence type="ECO:0000313" key="1">
    <source>
        <dbReference type="EMBL" id="KIO08923.1"/>
    </source>
</evidence>
<protein>
    <submittedName>
        <fullName evidence="1">Uncharacterized protein</fullName>
    </submittedName>
</protein>
<sequence>HLHDMELRLQIGQANDALNGLQLALVDKAVVLRNVVRHAKSYSMKTCAWDAIHTINRAVRKQATTYKQCQKAMVTLGVSAETLTHYQQLGTLDLTVTTATITQNAHAHRVSHLPWFWSIDVPTDMESITWMLECMCFIHVCIDQYHWSEEEQLLMAEFQWTINYFNYRAIQWCTCHSECDALGASCYAVRQIAVYERLLEHAKLKQQSMSLKYIPTSMDIDASDV</sequence>
<dbReference type="InParanoid" id="A0A0C3JIK4"/>
<dbReference type="HOGENOM" id="CLU_003703_3_3_1"/>
<evidence type="ECO:0000313" key="2">
    <source>
        <dbReference type="Proteomes" id="UP000054217"/>
    </source>
</evidence>
<dbReference type="EMBL" id="KN831956">
    <property type="protein sequence ID" value="KIO08923.1"/>
    <property type="molecule type" value="Genomic_DNA"/>
</dbReference>
<dbReference type="AlphaFoldDB" id="A0A0C3JIK4"/>
<dbReference type="STRING" id="870435.A0A0C3JIK4"/>
<name>A0A0C3JIK4_PISTI</name>
<reference evidence="2" key="2">
    <citation type="submission" date="2015-01" db="EMBL/GenBank/DDBJ databases">
        <title>Evolutionary Origins and Diversification of the Mycorrhizal Mutualists.</title>
        <authorList>
            <consortium name="DOE Joint Genome Institute"/>
            <consortium name="Mycorrhizal Genomics Consortium"/>
            <person name="Kohler A."/>
            <person name="Kuo A."/>
            <person name="Nagy L.G."/>
            <person name="Floudas D."/>
            <person name="Copeland A."/>
            <person name="Barry K.W."/>
            <person name="Cichocki N."/>
            <person name="Veneault-Fourrey C."/>
            <person name="LaButti K."/>
            <person name="Lindquist E.A."/>
            <person name="Lipzen A."/>
            <person name="Lundell T."/>
            <person name="Morin E."/>
            <person name="Murat C."/>
            <person name="Riley R."/>
            <person name="Ohm R."/>
            <person name="Sun H."/>
            <person name="Tunlid A."/>
            <person name="Henrissat B."/>
            <person name="Grigoriev I.V."/>
            <person name="Hibbett D.S."/>
            <person name="Martin F."/>
        </authorList>
    </citation>
    <scope>NUCLEOTIDE SEQUENCE [LARGE SCALE GENOMIC DNA]</scope>
    <source>
        <strain evidence="2">Marx 270</strain>
    </source>
</reference>
<proteinExistence type="predicted"/>
<feature type="non-terminal residue" evidence="1">
    <location>
        <position position="1"/>
    </location>
</feature>
<dbReference type="Proteomes" id="UP000054217">
    <property type="component" value="Unassembled WGS sequence"/>
</dbReference>
<dbReference type="OrthoDB" id="2675723at2759"/>
<gene>
    <name evidence="1" type="ORF">M404DRAFT_133375</name>
</gene>
<reference evidence="1 2" key="1">
    <citation type="submission" date="2014-04" db="EMBL/GenBank/DDBJ databases">
        <authorList>
            <consortium name="DOE Joint Genome Institute"/>
            <person name="Kuo A."/>
            <person name="Kohler A."/>
            <person name="Costa M.D."/>
            <person name="Nagy L.G."/>
            <person name="Floudas D."/>
            <person name="Copeland A."/>
            <person name="Barry K.W."/>
            <person name="Cichocki N."/>
            <person name="Veneault-Fourrey C."/>
            <person name="LaButti K."/>
            <person name="Lindquist E.A."/>
            <person name="Lipzen A."/>
            <person name="Lundell T."/>
            <person name="Morin E."/>
            <person name="Murat C."/>
            <person name="Sun H."/>
            <person name="Tunlid A."/>
            <person name="Henrissat B."/>
            <person name="Grigoriev I.V."/>
            <person name="Hibbett D.S."/>
            <person name="Martin F."/>
            <person name="Nordberg H.P."/>
            <person name="Cantor M.N."/>
            <person name="Hua S.X."/>
        </authorList>
    </citation>
    <scope>NUCLEOTIDE SEQUENCE [LARGE SCALE GENOMIC DNA]</scope>
    <source>
        <strain evidence="1 2">Marx 270</strain>
    </source>
</reference>
<organism evidence="1 2">
    <name type="scientific">Pisolithus tinctorius Marx 270</name>
    <dbReference type="NCBI Taxonomy" id="870435"/>
    <lineage>
        <taxon>Eukaryota</taxon>
        <taxon>Fungi</taxon>
        <taxon>Dikarya</taxon>
        <taxon>Basidiomycota</taxon>
        <taxon>Agaricomycotina</taxon>
        <taxon>Agaricomycetes</taxon>
        <taxon>Agaricomycetidae</taxon>
        <taxon>Boletales</taxon>
        <taxon>Sclerodermatineae</taxon>
        <taxon>Pisolithaceae</taxon>
        <taxon>Pisolithus</taxon>
    </lineage>
</organism>
<accession>A0A0C3JIK4</accession>
<keyword evidence="2" id="KW-1185">Reference proteome</keyword>